<comment type="caution">
    <text evidence="2">The sequence shown here is derived from an EMBL/GenBank/DDBJ whole genome shotgun (WGS) entry which is preliminary data.</text>
</comment>
<gene>
    <name evidence="2" type="ORF">S01H1_48403</name>
</gene>
<feature type="coiled-coil region" evidence="1">
    <location>
        <begin position="4"/>
        <end position="38"/>
    </location>
</feature>
<name>X0WX88_9ZZZZ</name>
<accession>X0WX88</accession>
<protein>
    <submittedName>
        <fullName evidence="2">Uncharacterized protein</fullName>
    </submittedName>
</protein>
<feature type="non-terminal residue" evidence="2">
    <location>
        <position position="44"/>
    </location>
</feature>
<reference evidence="2" key="1">
    <citation type="journal article" date="2014" name="Front. Microbiol.">
        <title>High frequency of phylogenetically diverse reductive dehalogenase-homologous genes in deep subseafloor sedimentary metagenomes.</title>
        <authorList>
            <person name="Kawai M."/>
            <person name="Futagami T."/>
            <person name="Toyoda A."/>
            <person name="Takaki Y."/>
            <person name="Nishi S."/>
            <person name="Hori S."/>
            <person name="Arai W."/>
            <person name="Tsubouchi T."/>
            <person name="Morono Y."/>
            <person name="Uchiyama I."/>
            <person name="Ito T."/>
            <person name="Fujiyama A."/>
            <person name="Inagaki F."/>
            <person name="Takami H."/>
        </authorList>
    </citation>
    <scope>NUCLEOTIDE SEQUENCE</scope>
    <source>
        <strain evidence="2">Expedition CK06-06</strain>
    </source>
</reference>
<proteinExistence type="predicted"/>
<organism evidence="2">
    <name type="scientific">marine sediment metagenome</name>
    <dbReference type="NCBI Taxonomy" id="412755"/>
    <lineage>
        <taxon>unclassified sequences</taxon>
        <taxon>metagenomes</taxon>
        <taxon>ecological metagenomes</taxon>
    </lineage>
</organism>
<keyword evidence="1" id="KW-0175">Coiled coil</keyword>
<evidence type="ECO:0000256" key="1">
    <source>
        <dbReference type="SAM" id="Coils"/>
    </source>
</evidence>
<dbReference type="EMBL" id="BARS01031085">
    <property type="protein sequence ID" value="GAG27822.1"/>
    <property type="molecule type" value="Genomic_DNA"/>
</dbReference>
<dbReference type="AlphaFoldDB" id="X0WX88"/>
<sequence>MVAKKELAQQVIDMRSSVEEAKSKANRLIGERDAVLKQLDSEFD</sequence>
<evidence type="ECO:0000313" key="2">
    <source>
        <dbReference type="EMBL" id="GAG27822.1"/>
    </source>
</evidence>